<feature type="region of interest" description="Disordered" evidence="1">
    <location>
        <begin position="1"/>
        <end position="30"/>
    </location>
</feature>
<evidence type="ECO:0000313" key="3">
    <source>
        <dbReference type="Proteomes" id="UP000002710"/>
    </source>
</evidence>
<sequence length="113" mass="11771">MERLTRKEYPAGEHAGQPEGGTAERSAAEAAGVWNGPCPSFICQAEADAQDDTEVQSAAADNGYFPLSVFLSDKPRLPSVLCQPVTAAGRGTAEEGCGAVSEGTGPARRFQRS</sequence>
<protein>
    <submittedName>
        <fullName evidence="2">Uncharacterized protein</fullName>
    </submittedName>
</protein>
<dbReference type="EMBL" id="CP000112">
    <property type="protein sequence ID" value="ABB39351.1"/>
    <property type="molecule type" value="Genomic_DNA"/>
</dbReference>
<dbReference type="RefSeq" id="WP_011368400.1">
    <property type="nucleotide sequence ID" value="NC_007519.1"/>
</dbReference>
<reference evidence="2 3" key="1">
    <citation type="journal article" date="2011" name="J. Bacteriol.">
        <title>Complete genome sequence and updated annotation of Desulfovibrio alaskensis G20.</title>
        <authorList>
            <person name="Hauser L.J."/>
            <person name="Land M.L."/>
            <person name="Brown S.D."/>
            <person name="Larimer F."/>
            <person name="Keller K.L."/>
            <person name="Rapp-Giles B.J."/>
            <person name="Price M.N."/>
            <person name="Lin M."/>
            <person name="Bruce D.C."/>
            <person name="Detter J.C."/>
            <person name="Tapia R."/>
            <person name="Han C.S."/>
            <person name="Goodwin L.A."/>
            <person name="Cheng J.F."/>
            <person name="Pitluck S."/>
            <person name="Copeland A."/>
            <person name="Lucas S."/>
            <person name="Nolan M."/>
            <person name="Lapidus A.L."/>
            <person name="Palumbo A.V."/>
            <person name="Wall J.D."/>
        </authorList>
    </citation>
    <scope>NUCLEOTIDE SEQUENCE [LARGE SCALE GENOMIC DNA]</scope>
    <source>
        <strain evidence="3">ATCC BAA 1058 / DSM 17464 / G20</strain>
    </source>
</reference>
<feature type="compositionally biased region" description="Basic and acidic residues" evidence="1">
    <location>
        <begin position="1"/>
        <end position="11"/>
    </location>
</feature>
<organism evidence="2 3">
    <name type="scientific">Oleidesulfovibrio alaskensis (strain ATCC BAA-1058 / DSM 17464 / G20)</name>
    <name type="common">Desulfovibrio alaskensis</name>
    <dbReference type="NCBI Taxonomy" id="207559"/>
    <lineage>
        <taxon>Bacteria</taxon>
        <taxon>Pseudomonadati</taxon>
        <taxon>Thermodesulfobacteriota</taxon>
        <taxon>Desulfovibrionia</taxon>
        <taxon>Desulfovibrionales</taxon>
        <taxon>Desulfovibrionaceae</taxon>
        <taxon>Oleidesulfovibrio</taxon>
    </lineage>
</organism>
<dbReference type="AlphaFoldDB" id="Q30Y95"/>
<evidence type="ECO:0000313" key="2">
    <source>
        <dbReference type="EMBL" id="ABB39351.1"/>
    </source>
</evidence>
<dbReference type="HOGENOM" id="CLU_2129386_0_0_7"/>
<dbReference type="Proteomes" id="UP000002710">
    <property type="component" value="Chromosome"/>
</dbReference>
<keyword evidence="3" id="KW-1185">Reference proteome</keyword>
<proteinExistence type="predicted"/>
<gene>
    <name evidence="2" type="ordered locus">Dde_2555</name>
</gene>
<evidence type="ECO:0000256" key="1">
    <source>
        <dbReference type="SAM" id="MobiDB-lite"/>
    </source>
</evidence>
<accession>Q30Y95</accession>
<dbReference type="KEGG" id="dde:Dde_2555"/>
<name>Q30Y95_OLEA2</name>